<proteinExistence type="predicted"/>
<accession>A0ABZ1L269</accession>
<name>A0ABZ1L269_STRAH</name>
<protein>
    <submittedName>
        <fullName evidence="2">Uncharacterized protein</fullName>
    </submittedName>
</protein>
<reference evidence="2 3" key="1">
    <citation type="submission" date="2022-10" db="EMBL/GenBank/DDBJ databases">
        <title>The complete genomes of actinobacterial strains from the NBC collection.</title>
        <authorList>
            <person name="Joergensen T.S."/>
            <person name="Alvarez Arevalo M."/>
            <person name="Sterndorff E.B."/>
            <person name="Faurdal D."/>
            <person name="Vuksanovic O."/>
            <person name="Mourched A.-S."/>
            <person name="Charusanti P."/>
            <person name="Shaw S."/>
            <person name="Blin K."/>
            <person name="Weber T."/>
        </authorList>
    </citation>
    <scope>NUCLEOTIDE SEQUENCE [LARGE SCALE GENOMIC DNA]</scope>
    <source>
        <strain evidence="2 3">NBC_00156</strain>
    </source>
</reference>
<dbReference type="EMBL" id="CP108164">
    <property type="protein sequence ID" value="WTQ86009.1"/>
    <property type="molecule type" value="Genomic_DNA"/>
</dbReference>
<sequence>MAGPGGEYDFFPLGDERQAAAYSAWADAVYPETVPTARRAALGLDDAPNRLKREEDTGPDVRPCGGGRLAGALLPETDELVIRNYPGVAGAGIPVSGGGFDPTAFAVAGRTAFPDGVTLTRLTRHRRHAAGAVSVRALWVR</sequence>
<dbReference type="Gene3D" id="3.40.430.10">
    <property type="entry name" value="Dihydrofolate Reductase, subunit A"/>
    <property type="match status" value="1"/>
</dbReference>
<feature type="region of interest" description="Disordered" evidence="1">
    <location>
        <begin position="45"/>
        <end position="64"/>
    </location>
</feature>
<evidence type="ECO:0000313" key="3">
    <source>
        <dbReference type="Proteomes" id="UP001622557"/>
    </source>
</evidence>
<feature type="compositionally biased region" description="Basic and acidic residues" evidence="1">
    <location>
        <begin position="47"/>
        <end position="56"/>
    </location>
</feature>
<dbReference type="Proteomes" id="UP001622557">
    <property type="component" value="Chromosome"/>
</dbReference>
<dbReference type="RefSeq" id="WP_405454705.1">
    <property type="nucleotide sequence ID" value="NZ_CP108164.1"/>
</dbReference>
<keyword evidence="3" id="KW-1185">Reference proteome</keyword>
<evidence type="ECO:0000313" key="2">
    <source>
        <dbReference type="EMBL" id="WTQ86009.1"/>
    </source>
</evidence>
<organism evidence="2 3">
    <name type="scientific">Streptomyces achromogenes</name>
    <dbReference type="NCBI Taxonomy" id="67255"/>
    <lineage>
        <taxon>Bacteria</taxon>
        <taxon>Bacillati</taxon>
        <taxon>Actinomycetota</taxon>
        <taxon>Actinomycetes</taxon>
        <taxon>Kitasatosporales</taxon>
        <taxon>Streptomycetaceae</taxon>
        <taxon>Streptomyces</taxon>
    </lineage>
</organism>
<gene>
    <name evidence="2" type="ORF">OG350_33595</name>
</gene>
<dbReference type="InterPro" id="IPR024072">
    <property type="entry name" value="DHFR-like_dom_sf"/>
</dbReference>
<dbReference type="GeneID" id="97285482"/>
<dbReference type="SUPFAM" id="SSF53597">
    <property type="entry name" value="Dihydrofolate reductase-like"/>
    <property type="match status" value="1"/>
</dbReference>
<evidence type="ECO:0000256" key="1">
    <source>
        <dbReference type="SAM" id="MobiDB-lite"/>
    </source>
</evidence>